<feature type="signal peptide" evidence="1">
    <location>
        <begin position="1"/>
        <end position="19"/>
    </location>
</feature>
<keyword evidence="3" id="KW-1185">Reference proteome</keyword>
<dbReference type="EMBL" id="JACBGI020000032">
    <property type="protein sequence ID" value="MBF6058937.1"/>
    <property type="molecule type" value="Genomic_DNA"/>
</dbReference>
<dbReference type="Gene3D" id="2.40.160.170">
    <property type="match status" value="1"/>
</dbReference>
<name>A0ABS0C3V4_9GAMM</name>
<evidence type="ECO:0000256" key="1">
    <source>
        <dbReference type="SAM" id="SignalP"/>
    </source>
</evidence>
<gene>
    <name evidence="2" type="ORF">H8792_011335</name>
</gene>
<accession>A0ABS0C3V4</accession>
<reference evidence="2 3" key="1">
    <citation type="submission" date="2020-06" db="EMBL/GenBank/DDBJ databases">
        <authorList>
            <person name="Scott K."/>
        </authorList>
    </citation>
    <scope>NUCLEOTIDE SEQUENCE [LARGE SCALE GENOMIC DNA]</scope>
    <source>
        <strain evidence="2 3">HH1</strain>
    </source>
</reference>
<reference evidence="2 3" key="2">
    <citation type="submission" date="2020-11" db="EMBL/GenBank/DDBJ databases">
        <title>Sulfur oxidizing isolate from Hospital Hole Sinkhole.</title>
        <authorList>
            <person name="Scott K.M."/>
        </authorList>
    </citation>
    <scope>NUCLEOTIDE SEQUENCE [LARGE SCALE GENOMIC DNA]</scope>
    <source>
        <strain evidence="2 3">HH1</strain>
    </source>
</reference>
<keyword evidence="1" id="KW-0732">Signal</keyword>
<evidence type="ECO:0000313" key="3">
    <source>
        <dbReference type="Proteomes" id="UP001193680"/>
    </source>
</evidence>
<organism evidence="2 3">
    <name type="scientific">Thiomicrorhabdus heinhorstiae</name>
    <dbReference type="NCBI Taxonomy" id="2748010"/>
    <lineage>
        <taxon>Bacteria</taxon>
        <taxon>Pseudomonadati</taxon>
        <taxon>Pseudomonadota</taxon>
        <taxon>Gammaproteobacteria</taxon>
        <taxon>Thiotrichales</taxon>
        <taxon>Piscirickettsiaceae</taxon>
        <taxon>Thiomicrorhabdus</taxon>
    </lineage>
</organism>
<evidence type="ECO:0000313" key="2">
    <source>
        <dbReference type="EMBL" id="MBF6058937.1"/>
    </source>
</evidence>
<evidence type="ECO:0008006" key="4">
    <source>
        <dbReference type="Google" id="ProtNLM"/>
    </source>
</evidence>
<dbReference type="Proteomes" id="UP001193680">
    <property type="component" value="Unassembled WGS sequence"/>
</dbReference>
<sequence>MKKILLILFISLFTLQAEAGERGTPFAVGAGYGTFAGPTVEVVYSFDRYLSFRGSFSTGMPLKQKNTEEEFDYFLESSGRINRLGLDYHPFANGLFFSVAYVRHNFKVSGNSSKEAGYSQNLATYSLLGIDLISVNATATEDLNAVGLVDWRKEGTMFSMGWAYGPERGWGLMFEIGAVLLNSPTVVLSGSGEINGTNINDSQDAQDAIKDEQAKVEADLSQYDFIPIIQAGVTYRF</sequence>
<feature type="chain" id="PRO_5046384202" description="Outer membrane protein beta-barrel domain-containing protein" evidence="1">
    <location>
        <begin position="20"/>
        <end position="237"/>
    </location>
</feature>
<protein>
    <recommendedName>
        <fullName evidence="4">Outer membrane protein beta-barrel domain-containing protein</fullName>
    </recommendedName>
</protein>
<proteinExistence type="predicted"/>
<comment type="caution">
    <text evidence="2">The sequence shown here is derived from an EMBL/GenBank/DDBJ whole genome shotgun (WGS) entry which is preliminary data.</text>
</comment>